<feature type="domain" description="HTH hxlR-type" evidence="4">
    <location>
        <begin position="19"/>
        <end position="120"/>
    </location>
</feature>
<comment type="caution">
    <text evidence="5">The sequence shown here is derived from an EMBL/GenBank/DDBJ whole genome shotgun (WGS) entry which is preliminary data.</text>
</comment>
<accession>A0A7I9WN43</accession>
<evidence type="ECO:0000256" key="2">
    <source>
        <dbReference type="ARBA" id="ARBA00023125"/>
    </source>
</evidence>
<keyword evidence="3" id="KW-0804">Transcription</keyword>
<evidence type="ECO:0000313" key="6">
    <source>
        <dbReference type="Proteomes" id="UP000465241"/>
    </source>
</evidence>
<dbReference type="SUPFAM" id="SSF46785">
    <property type="entry name" value="Winged helix' DNA-binding domain"/>
    <property type="match status" value="1"/>
</dbReference>
<keyword evidence="2" id="KW-0238">DNA-binding</keyword>
<sequence>MSSRRTGPDSELHGRRSQCAIAGVLDLVGDRWSLLIVRDLWLRGPLRFQDFACMVGQESVPTNTLAARLRLLEDADILTKAKYQDNPARFTYELTAKGVALVPILESMAAWGVTFIPDTRGFV</sequence>
<dbReference type="PANTHER" id="PTHR33204:SF18">
    <property type="entry name" value="TRANSCRIPTIONAL REGULATORY PROTEIN"/>
    <property type="match status" value="1"/>
</dbReference>
<dbReference type="GO" id="GO:0003677">
    <property type="term" value="F:DNA binding"/>
    <property type="evidence" value="ECO:0007669"/>
    <property type="project" value="UniProtKB-KW"/>
</dbReference>
<proteinExistence type="predicted"/>
<dbReference type="EMBL" id="BLKT01000003">
    <property type="protein sequence ID" value="GFG58758.1"/>
    <property type="molecule type" value="Genomic_DNA"/>
</dbReference>
<evidence type="ECO:0000256" key="3">
    <source>
        <dbReference type="ARBA" id="ARBA00023163"/>
    </source>
</evidence>
<organism evidence="5 6">
    <name type="scientific">Mycolicibacterium murale</name>
    <dbReference type="NCBI Taxonomy" id="182220"/>
    <lineage>
        <taxon>Bacteria</taxon>
        <taxon>Bacillati</taxon>
        <taxon>Actinomycetota</taxon>
        <taxon>Actinomycetes</taxon>
        <taxon>Mycobacteriales</taxon>
        <taxon>Mycobacteriaceae</taxon>
        <taxon>Mycolicibacterium</taxon>
    </lineage>
</organism>
<name>A0A7I9WN43_9MYCO</name>
<dbReference type="InterPro" id="IPR036388">
    <property type="entry name" value="WH-like_DNA-bd_sf"/>
</dbReference>
<evidence type="ECO:0000256" key="1">
    <source>
        <dbReference type="ARBA" id="ARBA00023015"/>
    </source>
</evidence>
<dbReference type="InterPro" id="IPR002577">
    <property type="entry name" value="HTH_HxlR"/>
</dbReference>
<evidence type="ECO:0000313" key="5">
    <source>
        <dbReference type="EMBL" id="GFG58758.1"/>
    </source>
</evidence>
<keyword evidence="6" id="KW-1185">Reference proteome</keyword>
<dbReference type="PANTHER" id="PTHR33204">
    <property type="entry name" value="TRANSCRIPTIONAL REGULATOR, MARR FAMILY"/>
    <property type="match status" value="1"/>
</dbReference>
<dbReference type="PROSITE" id="PS51118">
    <property type="entry name" value="HTH_HXLR"/>
    <property type="match status" value="1"/>
</dbReference>
<dbReference type="AlphaFoldDB" id="A0A7I9WN43"/>
<reference evidence="5 6" key="1">
    <citation type="journal article" date="2019" name="Emerg. Microbes Infect.">
        <title>Comprehensive subspecies identification of 175 nontuberculous mycobacteria species based on 7547 genomic profiles.</title>
        <authorList>
            <person name="Matsumoto Y."/>
            <person name="Kinjo T."/>
            <person name="Motooka D."/>
            <person name="Nabeya D."/>
            <person name="Jung N."/>
            <person name="Uechi K."/>
            <person name="Horii T."/>
            <person name="Iida T."/>
            <person name="Fujita J."/>
            <person name="Nakamura S."/>
        </authorList>
    </citation>
    <scope>NUCLEOTIDE SEQUENCE [LARGE SCALE GENOMIC DNA]</scope>
    <source>
        <strain evidence="5 6">JCM 13392</strain>
    </source>
</reference>
<dbReference type="Gene3D" id="1.10.10.10">
    <property type="entry name" value="Winged helix-like DNA-binding domain superfamily/Winged helix DNA-binding domain"/>
    <property type="match status" value="1"/>
</dbReference>
<evidence type="ECO:0000259" key="4">
    <source>
        <dbReference type="PROSITE" id="PS51118"/>
    </source>
</evidence>
<keyword evidence="1" id="KW-0805">Transcription regulation</keyword>
<dbReference type="RefSeq" id="WP_193489500.1">
    <property type="nucleotide sequence ID" value="NZ_BAAAMC010000008.1"/>
</dbReference>
<dbReference type="Pfam" id="PF01638">
    <property type="entry name" value="HxlR"/>
    <property type="match status" value="1"/>
</dbReference>
<gene>
    <name evidence="5" type="ORF">MMUR_28940</name>
</gene>
<protein>
    <submittedName>
        <fullName evidence="5">Transcriptional regulator</fullName>
    </submittedName>
</protein>
<dbReference type="InterPro" id="IPR036390">
    <property type="entry name" value="WH_DNA-bd_sf"/>
</dbReference>
<dbReference type="Proteomes" id="UP000465241">
    <property type="component" value="Unassembled WGS sequence"/>
</dbReference>